<dbReference type="WBParaSite" id="nRc.2.0.1.t28866-RA">
    <property type="protein sequence ID" value="nRc.2.0.1.t28866-RA"/>
    <property type="gene ID" value="nRc.2.0.1.g28866"/>
</dbReference>
<evidence type="ECO:0000313" key="1">
    <source>
        <dbReference type="Proteomes" id="UP000887565"/>
    </source>
</evidence>
<name>A0A915JRL4_ROMCU</name>
<evidence type="ECO:0000313" key="2">
    <source>
        <dbReference type="WBParaSite" id="nRc.2.0.1.t28866-RA"/>
    </source>
</evidence>
<accession>A0A915JRL4</accession>
<proteinExistence type="predicted"/>
<dbReference type="AlphaFoldDB" id="A0A915JRL4"/>
<dbReference type="Proteomes" id="UP000887565">
    <property type="component" value="Unplaced"/>
</dbReference>
<keyword evidence="1" id="KW-1185">Reference proteome</keyword>
<reference evidence="2" key="1">
    <citation type="submission" date="2022-11" db="UniProtKB">
        <authorList>
            <consortium name="WormBaseParasite"/>
        </authorList>
    </citation>
    <scope>IDENTIFICATION</scope>
</reference>
<protein>
    <submittedName>
        <fullName evidence="2">Uncharacterized protein</fullName>
    </submittedName>
</protein>
<sequence length="158" mass="17895">LESFKDGQAFYKILHSIITVEIDLDQPCLLEQATKDDVVNRAVQHFRSYAQWMEESQNMSEDPRVVSKQLQSLLLALLKSNANPNFVCNDADFANYLGEKVKPVLIENLRANGLQFVTKSKLTILIRLVMDSLHASESPFFTNEELKEIIGVLDPKGI</sequence>
<organism evidence="1 2">
    <name type="scientific">Romanomermis culicivorax</name>
    <name type="common">Nematode worm</name>
    <dbReference type="NCBI Taxonomy" id="13658"/>
    <lineage>
        <taxon>Eukaryota</taxon>
        <taxon>Metazoa</taxon>
        <taxon>Ecdysozoa</taxon>
        <taxon>Nematoda</taxon>
        <taxon>Enoplea</taxon>
        <taxon>Dorylaimia</taxon>
        <taxon>Mermithida</taxon>
        <taxon>Mermithoidea</taxon>
        <taxon>Mermithidae</taxon>
        <taxon>Romanomermis</taxon>
    </lineage>
</organism>